<comment type="caution">
    <text evidence="1">The sequence shown here is derived from an EMBL/GenBank/DDBJ whole genome shotgun (WGS) entry which is preliminary data.</text>
</comment>
<gene>
    <name evidence="1" type="ORF">HPB50_007803</name>
</gene>
<organism evidence="1 2">
    <name type="scientific">Hyalomma asiaticum</name>
    <name type="common">Tick</name>
    <dbReference type="NCBI Taxonomy" id="266040"/>
    <lineage>
        <taxon>Eukaryota</taxon>
        <taxon>Metazoa</taxon>
        <taxon>Ecdysozoa</taxon>
        <taxon>Arthropoda</taxon>
        <taxon>Chelicerata</taxon>
        <taxon>Arachnida</taxon>
        <taxon>Acari</taxon>
        <taxon>Parasitiformes</taxon>
        <taxon>Ixodida</taxon>
        <taxon>Ixodoidea</taxon>
        <taxon>Ixodidae</taxon>
        <taxon>Hyalomminae</taxon>
        <taxon>Hyalomma</taxon>
    </lineage>
</organism>
<protein>
    <submittedName>
        <fullName evidence="1">Uncharacterized protein</fullName>
    </submittedName>
</protein>
<accession>A0ACB7SW09</accession>
<sequence>MGSTVQEVKARWKYLRDTYRRVLKNRARSSKSGAPADDVLDESTKWLFFYRLMFLKDTMEGRPTSGNLGPLPPLEAANNKSPTVEPLIQGMYEEGDTTTVELADPPEASASEPFCREAGERPPPKEKPRRTKCDHEIEGLTKFLNEKPDEHEHFGAFLAEKMRTVPHRLVDAMQLDLLQTLRKYTNETQL</sequence>
<dbReference type="Proteomes" id="UP000821845">
    <property type="component" value="Chromosome 2"/>
</dbReference>
<keyword evidence="2" id="KW-1185">Reference proteome</keyword>
<reference evidence="1" key="1">
    <citation type="submission" date="2020-05" db="EMBL/GenBank/DDBJ databases">
        <title>Large-scale comparative analyses of tick genomes elucidate their genetic diversity and vector capacities.</title>
        <authorList>
            <person name="Jia N."/>
            <person name="Wang J."/>
            <person name="Shi W."/>
            <person name="Du L."/>
            <person name="Sun Y."/>
            <person name="Zhan W."/>
            <person name="Jiang J."/>
            <person name="Wang Q."/>
            <person name="Zhang B."/>
            <person name="Ji P."/>
            <person name="Sakyi L.B."/>
            <person name="Cui X."/>
            <person name="Yuan T."/>
            <person name="Jiang B."/>
            <person name="Yang W."/>
            <person name="Lam T.T.-Y."/>
            <person name="Chang Q."/>
            <person name="Ding S."/>
            <person name="Wang X."/>
            <person name="Zhu J."/>
            <person name="Ruan X."/>
            <person name="Zhao L."/>
            <person name="Wei J."/>
            <person name="Que T."/>
            <person name="Du C."/>
            <person name="Cheng J."/>
            <person name="Dai P."/>
            <person name="Han X."/>
            <person name="Huang E."/>
            <person name="Gao Y."/>
            <person name="Liu J."/>
            <person name="Shao H."/>
            <person name="Ye R."/>
            <person name="Li L."/>
            <person name="Wei W."/>
            <person name="Wang X."/>
            <person name="Wang C."/>
            <person name="Yang T."/>
            <person name="Huo Q."/>
            <person name="Li W."/>
            <person name="Guo W."/>
            <person name="Chen H."/>
            <person name="Zhou L."/>
            <person name="Ni X."/>
            <person name="Tian J."/>
            <person name="Zhou Y."/>
            <person name="Sheng Y."/>
            <person name="Liu T."/>
            <person name="Pan Y."/>
            <person name="Xia L."/>
            <person name="Li J."/>
            <person name="Zhao F."/>
            <person name="Cao W."/>
        </authorList>
    </citation>
    <scope>NUCLEOTIDE SEQUENCE</scope>
    <source>
        <strain evidence="1">Hyas-2018</strain>
    </source>
</reference>
<proteinExistence type="predicted"/>
<name>A0ACB7SW09_HYAAI</name>
<evidence type="ECO:0000313" key="2">
    <source>
        <dbReference type="Proteomes" id="UP000821845"/>
    </source>
</evidence>
<evidence type="ECO:0000313" key="1">
    <source>
        <dbReference type="EMBL" id="KAH6938217.1"/>
    </source>
</evidence>
<dbReference type="EMBL" id="CM023482">
    <property type="protein sequence ID" value="KAH6938217.1"/>
    <property type="molecule type" value="Genomic_DNA"/>
</dbReference>